<evidence type="ECO:0000313" key="2">
    <source>
        <dbReference type="EMBL" id="BBT18100.1"/>
    </source>
</evidence>
<sequence>MTQYKRPDETVFASGAKTGEVENFPDIARGWGVSFDQTNGIPPMEWFNALFKRNDEALRYLMQRGIAEWSATEDYPVGAHVQEGGKVWKAKATSLGKRPSSSPSEWGEAALTRESITALIQEQLGGIGIKGRVRAASTGNLTLSGLQVVDGVNLLDGDRVLVKNQSAAKDNGIYLVTTGPWTRTPDADTSAEMTPGLLVAVEQGNSQADSLWQLVTDGPINLGTTSLGFEMVFGRNLVSAASYDIVTVNNRGLVVGGAPRQVITVSSDVTLAASQMSLVVIDASAGPRTVTLPASNPALGVVDVIVRRLDNTANRLVIQAANGERVRFHTHLNGGGYPFFVLMGAGDYWHLRSDGAGGWYPLDRLDNTPLGRPVFHTSTATMPGGYESMNGGLLSRALWPWLWDHAQQSGMLVTEAARGGMEGSWTSGDGSSNFRLPDVRGEFLRSFDEGRGIDAGRVMGSVQGDAIRNIKGSAAGNYLSSQPTAAEGALFSSITQLANRYSYGNGSYWGATMNFDASLVVPTAGENRPRNIAYVSRVKII</sequence>
<dbReference type="CDD" id="cd12215">
    <property type="entry name" value="ChiC_BD"/>
    <property type="match status" value="1"/>
</dbReference>
<dbReference type="GO" id="GO:0005576">
    <property type="term" value="C:extracellular region"/>
    <property type="evidence" value="ECO:0007669"/>
    <property type="project" value="InterPro"/>
</dbReference>
<accession>A0A6S5RTX5</accession>
<dbReference type="GO" id="GO:0004553">
    <property type="term" value="F:hydrolase activity, hydrolyzing O-glycosyl compounds"/>
    <property type="evidence" value="ECO:0007669"/>
    <property type="project" value="InterPro"/>
</dbReference>
<protein>
    <recommendedName>
        <fullName evidence="1">Chitin-binding type-3 domain-containing protein</fullName>
    </recommendedName>
</protein>
<proteinExistence type="predicted"/>
<evidence type="ECO:0000313" key="3">
    <source>
        <dbReference type="Proteomes" id="UP000515591"/>
    </source>
</evidence>
<dbReference type="GO" id="GO:0005975">
    <property type="term" value="P:carbohydrate metabolic process"/>
    <property type="evidence" value="ECO:0007669"/>
    <property type="project" value="InterPro"/>
</dbReference>
<dbReference type="GO" id="GO:0030246">
    <property type="term" value="F:carbohydrate binding"/>
    <property type="evidence" value="ECO:0007669"/>
    <property type="project" value="InterPro"/>
</dbReference>
<dbReference type="InterPro" id="IPR003610">
    <property type="entry name" value="CBM5/12"/>
</dbReference>
<dbReference type="SUPFAM" id="SSF88874">
    <property type="entry name" value="Receptor-binding domain of short tail fibre protein gp12"/>
    <property type="match status" value="1"/>
</dbReference>
<dbReference type="RefSeq" id="WP_182850734.1">
    <property type="nucleotide sequence ID" value="NZ_AP022213.1"/>
</dbReference>
<gene>
    <name evidence="2" type="ORF">WP8S17C03_41490</name>
</gene>
<evidence type="ECO:0000259" key="1">
    <source>
        <dbReference type="SMART" id="SM00495"/>
    </source>
</evidence>
<dbReference type="EMBL" id="AP022213">
    <property type="protein sequence ID" value="BBT18100.1"/>
    <property type="molecule type" value="Genomic_DNA"/>
</dbReference>
<dbReference type="Proteomes" id="UP000515591">
    <property type="component" value="Chromosome"/>
</dbReference>
<dbReference type="AlphaFoldDB" id="A0A6S5RTX5"/>
<dbReference type="SMART" id="SM00495">
    <property type="entry name" value="ChtBD3"/>
    <property type="match status" value="1"/>
</dbReference>
<reference evidence="2 3" key="1">
    <citation type="submission" date="2019-12" db="EMBL/GenBank/DDBJ databases">
        <title>complete genome sequences of Pseudomonas otitidis str. WP8-S17-CRE-03 isolated from wastewater treatment plant effluent.</title>
        <authorList>
            <person name="Sekizuka T."/>
            <person name="Itokawa K."/>
            <person name="Yatsu K."/>
            <person name="Inamine Y."/>
            <person name="Kuroda M."/>
        </authorList>
    </citation>
    <scope>NUCLEOTIDE SEQUENCE [LARGE SCALE GENOMIC DNA]</scope>
    <source>
        <strain evidence="2 3">WP8-S17-CRE-03</strain>
    </source>
</reference>
<organism evidence="2 3">
    <name type="scientific">Metapseudomonas otitidis</name>
    <dbReference type="NCBI Taxonomy" id="319939"/>
    <lineage>
        <taxon>Bacteria</taxon>
        <taxon>Pseudomonadati</taxon>
        <taxon>Pseudomonadota</taxon>
        <taxon>Gammaproteobacteria</taxon>
        <taxon>Pseudomonadales</taxon>
        <taxon>Pseudomonadaceae</taxon>
        <taxon>Metapseudomonas</taxon>
    </lineage>
</organism>
<name>A0A6S5RTX5_9GAMM</name>
<feature type="domain" description="Chitin-binding type-3" evidence="1">
    <location>
        <begin position="66"/>
        <end position="109"/>
    </location>
</feature>